<keyword evidence="2" id="KW-1185">Reference proteome</keyword>
<comment type="caution">
    <text evidence="1">The sequence shown here is derived from an EMBL/GenBank/DDBJ whole genome shotgun (WGS) entry which is preliminary data.</text>
</comment>
<gene>
    <name evidence="1" type="ORF">ELY37_02780</name>
</gene>
<dbReference type="OrthoDB" id="8793870at2"/>
<dbReference type="InterPro" id="IPR046213">
    <property type="entry name" value="DUF6246"/>
</dbReference>
<proteinExistence type="predicted"/>
<accession>A0A3S0YPF2</accession>
<dbReference type="Proteomes" id="UP000286912">
    <property type="component" value="Unassembled WGS sequence"/>
</dbReference>
<dbReference type="AlphaFoldDB" id="A0A3S0YPF2"/>
<protein>
    <submittedName>
        <fullName evidence="1">Uncharacterized protein</fullName>
    </submittedName>
</protein>
<evidence type="ECO:0000313" key="1">
    <source>
        <dbReference type="EMBL" id="RUR48792.1"/>
    </source>
</evidence>
<organism evidence="1 2">
    <name type="scientific">Vreelandella populi</name>
    <dbReference type="NCBI Taxonomy" id="2498858"/>
    <lineage>
        <taxon>Bacteria</taxon>
        <taxon>Pseudomonadati</taxon>
        <taxon>Pseudomonadota</taxon>
        <taxon>Gammaproteobacteria</taxon>
        <taxon>Oceanospirillales</taxon>
        <taxon>Halomonadaceae</taxon>
        <taxon>Vreelandella</taxon>
    </lineage>
</organism>
<dbReference type="Pfam" id="PF19759">
    <property type="entry name" value="DUF6246"/>
    <property type="match status" value="1"/>
</dbReference>
<dbReference type="EMBL" id="RZHD01000003">
    <property type="protein sequence ID" value="RUR48792.1"/>
    <property type="molecule type" value="Genomic_DNA"/>
</dbReference>
<name>A0A3S0YPF2_9GAMM</name>
<sequence length="206" mass="22420">MPTPSTPQRPANTYAGELSITWKGRDYLFRPSLAAMSELGEPEHIIRLLTRVQAYGSDGFVAALSVLRACYVGDSEDIAPLIGFFKDVRGRLRYVMGAMPLQNIHVLGAKLAIAGIVGAPKPRSSGGKTMAVFDPSEFVGAAQAHLGLSSAEAWELTMIEFQRAMDAKFPDSDTKKNDQPTEEEAAATVNHIMQLRQRIKEQSKAA</sequence>
<dbReference type="RefSeq" id="WP_126981456.1">
    <property type="nucleotide sequence ID" value="NZ_RZHD01000003.1"/>
</dbReference>
<reference evidence="1 2" key="1">
    <citation type="submission" date="2018-12" db="EMBL/GenBank/DDBJ databases">
        <title>three novel Halomonas strain isolated from plants.</title>
        <authorList>
            <person name="Sun C."/>
        </authorList>
    </citation>
    <scope>NUCLEOTIDE SEQUENCE [LARGE SCALE GENOMIC DNA]</scope>
    <source>
        <strain evidence="1 2">RC</strain>
    </source>
</reference>
<evidence type="ECO:0000313" key="2">
    <source>
        <dbReference type="Proteomes" id="UP000286912"/>
    </source>
</evidence>